<name>A0A4Q2SJJ5_9ACTN</name>
<keyword evidence="4" id="KW-1185">Reference proteome</keyword>
<evidence type="ECO:0000259" key="2">
    <source>
        <dbReference type="Pfam" id="PF12728"/>
    </source>
</evidence>
<accession>A0A4Q2SJJ5</accession>
<dbReference type="InterPro" id="IPR041657">
    <property type="entry name" value="HTH_17"/>
</dbReference>
<organism evidence="3 4">
    <name type="scientific">Nocardioides zhouii</name>
    <dbReference type="NCBI Taxonomy" id="1168729"/>
    <lineage>
        <taxon>Bacteria</taxon>
        <taxon>Bacillati</taxon>
        <taxon>Actinomycetota</taxon>
        <taxon>Actinomycetes</taxon>
        <taxon>Propionibacteriales</taxon>
        <taxon>Nocardioidaceae</taxon>
        <taxon>Nocardioides</taxon>
    </lineage>
</organism>
<reference evidence="3 4" key="1">
    <citation type="submission" date="2019-01" db="EMBL/GenBank/DDBJ databases">
        <title>Novel species of Nocardioides.</title>
        <authorList>
            <person name="Liu Q."/>
            <person name="X Y.-H."/>
        </authorList>
    </citation>
    <scope>NUCLEOTIDE SEQUENCE [LARGE SCALE GENOMIC DNA]</scope>
    <source>
        <strain evidence="3 4">HLT2-9</strain>
    </source>
</reference>
<dbReference type="RefSeq" id="WP_129428247.1">
    <property type="nucleotide sequence ID" value="NZ_SDWV01000021.1"/>
</dbReference>
<evidence type="ECO:0000256" key="1">
    <source>
        <dbReference type="SAM" id="MobiDB-lite"/>
    </source>
</evidence>
<dbReference type="Gene3D" id="1.10.1660.10">
    <property type="match status" value="1"/>
</dbReference>
<comment type="caution">
    <text evidence="3">The sequence shown here is derived from an EMBL/GenBank/DDBJ whole genome shotgun (WGS) entry which is preliminary data.</text>
</comment>
<dbReference type="Proteomes" id="UP000291101">
    <property type="component" value="Unassembled WGS sequence"/>
</dbReference>
<gene>
    <name evidence="3" type="ORF">EUA94_17810</name>
</gene>
<feature type="region of interest" description="Disordered" evidence="1">
    <location>
        <begin position="73"/>
        <end position="107"/>
    </location>
</feature>
<protein>
    <submittedName>
        <fullName evidence="3">DNA-binding protein</fullName>
    </submittedName>
</protein>
<keyword evidence="3" id="KW-0238">DNA-binding</keyword>
<dbReference type="AlphaFoldDB" id="A0A4Q2SJJ5"/>
<evidence type="ECO:0000313" key="3">
    <source>
        <dbReference type="EMBL" id="RYC05756.1"/>
    </source>
</evidence>
<sequence>MTPAPDRDEARHADPVLDQVAAAARELRDVEEHHRASATRLAEALLLAHQAGFSWSEVARAAELGSAETARARAYRAKENPDVPPSLRWRRERGSTPRPQSTADGLSVTEAAARLQVSRKTIYAWVRNGKLLTTSDEAGRTRIRLDDE</sequence>
<dbReference type="InterPro" id="IPR010093">
    <property type="entry name" value="SinI_DNA-bd"/>
</dbReference>
<dbReference type="Pfam" id="PF12728">
    <property type="entry name" value="HTH_17"/>
    <property type="match status" value="1"/>
</dbReference>
<dbReference type="GO" id="GO:0003677">
    <property type="term" value="F:DNA binding"/>
    <property type="evidence" value="ECO:0007669"/>
    <property type="project" value="UniProtKB-KW"/>
</dbReference>
<dbReference type="NCBIfam" id="TIGR01764">
    <property type="entry name" value="excise"/>
    <property type="match status" value="1"/>
</dbReference>
<dbReference type="OrthoDB" id="9806039at2"/>
<proteinExistence type="predicted"/>
<evidence type="ECO:0000313" key="4">
    <source>
        <dbReference type="Proteomes" id="UP000291101"/>
    </source>
</evidence>
<feature type="domain" description="Helix-turn-helix" evidence="2">
    <location>
        <begin position="106"/>
        <end position="147"/>
    </location>
</feature>
<dbReference type="EMBL" id="SDWV01000021">
    <property type="protein sequence ID" value="RYC05756.1"/>
    <property type="molecule type" value="Genomic_DNA"/>
</dbReference>